<dbReference type="Proteomes" id="UP000035681">
    <property type="component" value="Unplaced"/>
</dbReference>
<feature type="region of interest" description="Disordered" evidence="2">
    <location>
        <begin position="131"/>
        <end position="152"/>
    </location>
</feature>
<accession>A0A0K0EFR6</accession>
<evidence type="ECO:0000256" key="1">
    <source>
        <dbReference type="SAM" id="Coils"/>
    </source>
</evidence>
<reference evidence="4" key="1">
    <citation type="submission" date="2015-08" db="UniProtKB">
        <authorList>
            <consortium name="WormBaseParasite"/>
        </authorList>
    </citation>
    <scope>IDENTIFICATION</scope>
</reference>
<dbReference type="STRING" id="6248.A0A0K0EFR6"/>
<organism evidence="4">
    <name type="scientific">Strongyloides stercoralis</name>
    <name type="common">Threadworm</name>
    <dbReference type="NCBI Taxonomy" id="6248"/>
    <lineage>
        <taxon>Eukaryota</taxon>
        <taxon>Metazoa</taxon>
        <taxon>Ecdysozoa</taxon>
        <taxon>Nematoda</taxon>
        <taxon>Chromadorea</taxon>
        <taxon>Rhabditida</taxon>
        <taxon>Tylenchina</taxon>
        <taxon>Panagrolaimomorpha</taxon>
        <taxon>Strongyloidoidea</taxon>
        <taxon>Strongyloididae</taxon>
        <taxon>Strongyloides</taxon>
    </lineage>
</organism>
<sequence length="1119" mass="128778">MNEDSHLLQQIISRYETEEEEFLREIESMQQCINTDTSDDMPDESPVLGTLCSLVGEIGQLRKENRKLRKKILENSGSSNDNNTNERHNVAFNVGSFIDNKKKHSSTKSFINYRKILNGNEIRTGARERLCSPTKKESLTTSSYSTDYSIDNTSRYPRSKIPPLVLPELSDSDEEHSVFTEVNLPAENNNINNISLNNKEEAINSHVLRPRRSMMRRLHVINHHNSDHISPSSVSASSSIEPPDTMSSSRASFLELIGIKRKNDRNRMSMPIPTNINLSAIINKKQRKRKISENEQFDASSGSSIDKTKGKIMFKSKNDVKDILRKSMIKPGLAKSCKNLFEKHTKTQSFFDESEEETMYKNKKQRPKSVVYLESNNNNFSNSRIQKKTDSYKNLLSSRDVSEESRHSIIDWQCLQNENSNLKTEVKTLKTFSSKVSNELKDKNQSYNNLEAKYISLEKENTKLKEKYGFNEKLDKLTINDRFNKSQLEALKNIEDKLLNFENEFKNIKDEYMKNQQLLLNNNIRDQNAYQACLKQVERLQKENFDLLQLHASGLDLSTSSEYVRKIIEMMPSYDALYSFAMRISSKLTNLRKLLLEKCTNLNNNELELLHLQTSLLLAHAQMERQKVLLNNNNKDISNISFKRSHSFHGDTFTSRICKSETNFYLPFKLHGNRVEQYKKAIKNSKDIIVNTNEQNIEAEFLRLFDCARCVVKPFDNIIDKKDSTYYVKNNAQNIIMYRNGKDVKISPQNSPKIIERHKILNVSTKNFKNIDISINEKNNIENELSSSIKNNTKNTSSKRPISLIDIKEKKALLNHKKTNSNEEEFLNQSKLPTQNFIDFVSPISTPIQSRKIYSSTIITENQIKGNKQVERKLVKQKSLQQPIIGASSPVLGKTYITKSYITEPSEYNALKTRLETFGNTQKDYNFQIPPKHNTSQQLTSKNISQINNTHNTRHNYQNSSTPSMIPTSPSIRRSHIISIKKPTKNSEKQQNNISQNTHLLSQISSIKKFNYLSNSSLCGIPKKVPSTSNLNQNFSSTKEEIECLNSPINNVRNSIAKINAIVKLHNNIDNNSTKNHTSTSYDNKKQLDKVNDEPKQLEKIVKRAGTSWLSRLRPTTKK</sequence>
<name>A0A0K0EFR6_STRER</name>
<dbReference type="WBParaSite" id="TCONS_00014218.p1">
    <property type="protein sequence ID" value="TCONS_00014218.p1"/>
    <property type="gene ID" value="XLOC_009429"/>
</dbReference>
<dbReference type="AlphaFoldDB" id="A0A0K0EFR6"/>
<feature type="compositionally biased region" description="Low complexity" evidence="2">
    <location>
        <begin position="228"/>
        <end position="239"/>
    </location>
</feature>
<proteinExistence type="predicted"/>
<feature type="coiled-coil region" evidence="1">
    <location>
        <begin position="433"/>
        <end position="511"/>
    </location>
</feature>
<keyword evidence="1" id="KW-0175">Coiled coil</keyword>
<evidence type="ECO:0000313" key="4">
    <source>
        <dbReference type="WBParaSite" id="SSTP_0000832600.1"/>
    </source>
</evidence>
<feature type="compositionally biased region" description="Basic and acidic residues" evidence="2">
    <location>
        <begin position="1083"/>
        <end position="1094"/>
    </location>
</feature>
<evidence type="ECO:0000256" key="2">
    <source>
        <dbReference type="SAM" id="MobiDB-lite"/>
    </source>
</evidence>
<feature type="compositionally biased region" description="Polar residues" evidence="2">
    <location>
        <begin position="1069"/>
        <end position="1082"/>
    </location>
</feature>
<evidence type="ECO:0000313" key="3">
    <source>
        <dbReference type="Proteomes" id="UP000035681"/>
    </source>
</evidence>
<protein>
    <submittedName>
        <fullName evidence="4">CCDC92 domain-containing protein</fullName>
    </submittedName>
</protein>
<feature type="compositionally biased region" description="Low complexity" evidence="2">
    <location>
        <begin position="139"/>
        <end position="152"/>
    </location>
</feature>
<feature type="region of interest" description="Disordered" evidence="2">
    <location>
        <begin position="225"/>
        <end position="247"/>
    </location>
</feature>
<keyword evidence="3" id="KW-1185">Reference proteome</keyword>
<dbReference type="WBParaSite" id="SSTP_0000832600.1">
    <property type="protein sequence ID" value="SSTP_0000832600.1"/>
    <property type="gene ID" value="SSTP_0000832600"/>
</dbReference>
<feature type="region of interest" description="Disordered" evidence="2">
    <location>
        <begin position="1069"/>
        <end position="1094"/>
    </location>
</feature>